<evidence type="ECO:0000313" key="3">
    <source>
        <dbReference type="EMBL" id="MFC5068641.1"/>
    </source>
</evidence>
<proteinExistence type="predicted"/>
<gene>
    <name evidence="3" type="ORF">ACFPFW_11535</name>
</gene>
<dbReference type="CDD" id="cd07129">
    <property type="entry name" value="ALDH_KGSADH"/>
    <property type="match status" value="1"/>
</dbReference>
<dbReference type="SUPFAM" id="SSF53720">
    <property type="entry name" value="ALDH-like"/>
    <property type="match status" value="1"/>
</dbReference>
<dbReference type="Gene3D" id="3.40.605.10">
    <property type="entry name" value="Aldehyde Dehydrogenase, Chain A, domain 1"/>
    <property type="match status" value="1"/>
</dbReference>
<dbReference type="PANTHER" id="PTHR43353">
    <property type="entry name" value="SUCCINATE-SEMIALDEHYDE DEHYDROGENASE, MITOCHONDRIAL"/>
    <property type="match status" value="1"/>
</dbReference>
<keyword evidence="4" id="KW-1185">Reference proteome</keyword>
<dbReference type="EMBL" id="JBHSJF010000006">
    <property type="protein sequence ID" value="MFC5068641.1"/>
    <property type="molecule type" value="Genomic_DNA"/>
</dbReference>
<accession>A0ABV9Z1L4</accession>
<reference evidence="4" key="1">
    <citation type="journal article" date="2019" name="Int. J. Syst. Evol. Microbiol.">
        <title>The Global Catalogue of Microorganisms (GCM) 10K type strain sequencing project: providing services to taxonomists for standard genome sequencing and annotation.</title>
        <authorList>
            <consortium name="The Broad Institute Genomics Platform"/>
            <consortium name="The Broad Institute Genome Sequencing Center for Infectious Disease"/>
            <person name="Wu L."/>
            <person name="Ma J."/>
        </authorList>
    </citation>
    <scope>NUCLEOTIDE SEQUENCE [LARGE SCALE GENOMIC DNA]</scope>
    <source>
        <strain evidence="4">CGMCC 1.16444</strain>
    </source>
</reference>
<dbReference type="PANTHER" id="PTHR43353:SF3">
    <property type="entry name" value="ALDEHYDE DEHYDROGENASE-RELATED"/>
    <property type="match status" value="1"/>
</dbReference>
<dbReference type="InterPro" id="IPR044151">
    <property type="entry name" value="ALDH_KGSADH"/>
</dbReference>
<protein>
    <submittedName>
        <fullName evidence="3">Aldehyde dehydrogenase (NADP(+))</fullName>
    </submittedName>
</protein>
<organism evidence="3 4">
    <name type="scientific">Flaviflagellibacter deserti</name>
    <dbReference type="NCBI Taxonomy" id="2267266"/>
    <lineage>
        <taxon>Bacteria</taxon>
        <taxon>Pseudomonadati</taxon>
        <taxon>Pseudomonadota</taxon>
        <taxon>Alphaproteobacteria</taxon>
        <taxon>Hyphomicrobiales</taxon>
        <taxon>Flaviflagellibacter</taxon>
    </lineage>
</organism>
<dbReference type="InterPro" id="IPR016161">
    <property type="entry name" value="Ald_DH/histidinol_DH"/>
</dbReference>
<evidence type="ECO:0000256" key="1">
    <source>
        <dbReference type="ARBA" id="ARBA00023002"/>
    </source>
</evidence>
<comment type="caution">
    <text evidence="3">The sequence shown here is derived from an EMBL/GenBank/DDBJ whole genome shotgun (WGS) entry which is preliminary data.</text>
</comment>
<dbReference type="Pfam" id="PF00171">
    <property type="entry name" value="Aldedh"/>
    <property type="match status" value="1"/>
</dbReference>
<dbReference type="Gene3D" id="3.40.309.10">
    <property type="entry name" value="Aldehyde Dehydrogenase, Chain A, domain 2"/>
    <property type="match status" value="1"/>
</dbReference>
<dbReference type="RefSeq" id="WP_114956156.1">
    <property type="nucleotide sequence ID" value="NZ_JBHSJF010000006.1"/>
</dbReference>
<sequence length="528" mass="54884">MTITGDLLIGARDVPAKAGFRAIDPARGEAIEPVFADAGPGEVERAAALAAAAFPTFRETQPEERARFLENIADRIEALGDTLISRAMSETALPKGRLNGEGARTTGQLRLFAQMVRGGDWVEARIDTALPDRKPLPRPDLRLRHVGIGPVAVFGASNFPLAFSVAGGDTASALAAGCPVVVKGHPAHPGTSELVGRAIREAVAQSGLPEGVFSLLTGTSNELGGALVADPRIMAVGFTGSRAGGLALMRIAAARPVPIPVYAEMSSINPVFLLPSALDARAETLGRAFVGSLVLGAGQFCTNPGLVIALDGPALDRFIAAARAALGEINAATMLTPGIHQAFGRSVAELEKHSSTELLARGLPGEGANMCRAALFATDAKTFIGDHALAGEVFGASSIIVRCADEAEMIQAAERLEGQLTATIHIDAGDHALARRLLPLLEERAGRVLANGWPTGVEVGQAMVHGGPFPATSDPRSTSVGTLAIRRFLRPVCYQDLSDDLLPEALKAANPLGLRRLVDGVSGRTDHG</sequence>
<feature type="domain" description="Aldehyde dehydrogenase" evidence="2">
    <location>
        <begin position="20"/>
        <end position="460"/>
    </location>
</feature>
<dbReference type="InterPro" id="IPR016163">
    <property type="entry name" value="Ald_DH_C"/>
</dbReference>
<keyword evidence="1" id="KW-0560">Oxidoreductase</keyword>
<evidence type="ECO:0000259" key="2">
    <source>
        <dbReference type="Pfam" id="PF00171"/>
    </source>
</evidence>
<dbReference type="InterPro" id="IPR050740">
    <property type="entry name" value="Aldehyde_DH_Superfamily"/>
</dbReference>
<evidence type="ECO:0000313" key="4">
    <source>
        <dbReference type="Proteomes" id="UP001595796"/>
    </source>
</evidence>
<name>A0ABV9Z1L4_9HYPH</name>
<dbReference type="Proteomes" id="UP001595796">
    <property type="component" value="Unassembled WGS sequence"/>
</dbReference>
<dbReference type="InterPro" id="IPR016162">
    <property type="entry name" value="Ald_DH_N"/>
</dbReference>
<dbReference type="InterPro" id="IPR015590">
    <property type="entry name" value="Aldehyde_DH_dom"/>
</dbReference>